<comment type="caution">
    <text evidence="1">The sequence shown here is derived from an EMBL/GenBank/DDBJ whole genome shotgun (WGS) entry which is preliminary data.</text>
</comment>
<dbReference type="Pfam" id="PF21989">
    <property type="entry name" value="RA_2"/>
    <property type="match status" value="1"/>
</dbReference>
<dbReference type="Proteomes" id="UP001626550">
    <property type="component" value="Unassembled WGS sequence"/>
</dbReference>
<dbReference type="EMBL" id="JBJKFK010002522">
    <property type="protein sequence ID" value="KAL3310984.1"/>
    <property type="molecule type" value="Genomic_DNA"/>
</dbReference>
<name>A0ABD2PUG1_9PLAT</name>
<sequence>MSLHELRACSNKKAYRIKVIWPDGSHTRVECHSHSTVDEVLKFVRSRSSLGSEAHGWAIYEKFRNSVRCPMSNTVIGDILYRWENFARGNSIRKHVTFLMRKRLFTDYVYNELTHGDGQDLTEIRQLVYQISDSLYNSQIKMPNGSQTLVDLCAMFAICEFSHQLRRQLQLEAQKASKAAAAKRRQNGGILVNLARGVSGDQILPSRRNSIFPSFVANNFRKNSG</sequence>
<organism evidence="1 2">
    <name type="scientific">Cichlidogyrus casuarinus</name>
    <dbReference type="NCBI Taxonomy" id="1844966"/>
    <lineage>
        <taxon>Eukaryota</taxon>
        <taxon>Metazoa</taxon>
        <taxon>Spiralia</taxon>
        <taxon>Lophotrochozoa</taxon>
        <taxon>Platyhelminthes</taxon>
        <taxon>Monogenea</taxon>
        <taxon>Monopisthocotylea</taxon>
        <taxon>Dactylogyridea</taxon>
        <taxon>Ancyrocephalidae</taxon>
        <taxon>Cichlidogyrus</taxon>
    </lineage>
</organism>
<gene>
    <name evidence="1" type="primary">MYO22_3</name>
    <name evidence="1" type="ORF">Ciccas_010441</name>
</gene>
<dbReference type="InterPro" id="IPR029071">
    <property type="entry name" value="Ubiquitin-like_domsf"/>
</dbReference>
<keyword evidence="2" id="KW-1185">Reference proteome</keyword>
<proteinExistence type="predicted"/>
<dbReference type="AlphaFoldDB" id="A0ABD2PUG1"/>
<evidence type="ECO:0000313" key="2">
    <source>
        <dbReference type="Proteomes" id="UP001626550"/>
    </source>
</evidence>
<dbReference type="Gene3D" id="3.10.20.90">
    <property type="entry name" value="Phosphatidylinositol 3-kinase Catalytic Subunit, Chain A, domain 1"/>
    <property type="match status" value="1"/>
</dbReference>
<accession>A0ABD2PUG1</accession>
<protein>
    <submittedName>
        <fullName evidence="1">Cytochrome c oxidase subunit 1</fullName>
    </submittedName>
</protein>
<dbReference type="SUPFAM" id="SSF54236">
    <property type="entry name" value="Ubiquitin-like"/>
    <property type="match status" value="1"/>
</dbReference>
<evidence type="ECO:0000313" key="1">
    <source>
        <dbReference type="EMBL" id="KAL3310984.1"/>
    </source>
</evidence>
<reference evidence="1 2" key="1">
    <citation type="submission" date="2024-11" db="EMBL/GenBank/DDBJ databases">
        <title>Adaptive evolution of stress response genes in parasites aligns with host niche diversity.</title>
        <authorList>
            <person name="Hahn C."/>
            <person name="Resl P."/>
        </authorList>
    </citation>
    <scope>NUCLEOTIDE SEQUENCE [LARGE SCALE GENOMIC DNA]</scope>
    <source>
        <strain evidence="1">EGGRZ-B1_66</strain>
        <tissue evidence="1">Body</tissue>
    </source>
</reference>